<sequence length="363" mass="41197">MSVVVEQYNPEWPSHFKKIKSELEIYLKDVTYLSIEHVGSTSVPGLDAKPIIDINIIVARPNTQPVIDALVTNNFMYLGELGCVDRHALRSPNQSPPRNIYVGVDGAFQTRNHLGVRDTLRSHPKLRDEYANVKLELAARGIDIVEYVEAKSEVIQRILEKAGLLSEEERTAVLIANEKGERIGATKTERLVLREFVMGDVQAFHGLESREEVVRYQTWPPRTLEQAQKEVVATIRSSFEVPRNIFELAVTHDDQFIGRDEVSAEAKKEDEEAAEPRLANLWFSFLPESQGKGFATEAMKAFIPLLRSPAKLEIECDPRNTSSWKLAERLGFEKISLTEKVYECKGEWVDSLIYQKTIGDESR</sequence>
<feature type="domain" description="N-acetyltransferase" evidence="1">
    <location>
        <begin position="191"/>
        <end position="359"/>
    </location>
</feature>
<dbReference type="Proteomes" id="UP000799757">
    <property type="component" value="Unassembled WGS sequence"/>
</dbReference>
<reference evidence="2" key="1">
    <citation type="journal article" date="2020" name="Stud. Mycol.">
        <title>101 Dothideomycetes genomes: a test case for predicting lifestyles and emergence of pathogens.</title>
        <authorList>
            <person name="Haridas S."/>
            <person name="Albert R."/>
            <person name="Binder M."/>
            <person name="Bloem J."/>
            <person name="Labutti K."/>
            <person name="Salamov A."/>
            <person name="Andreopoulos B."/>
            <person name="Baker S."/>
            <person name="Barry K."/>
            <person name="Bills G."/>
            <person name="Bluhm B."/>
            <person name="Cannon C."/>
            <person name="Castanera R."/>
            <person name="Culley D."/>
            <person name="Daum C."/>
            <person name="Ezra D."/>
            <person name="Gonzalez J."/>
            <person name="Henrissat B."/>
            <person name="Kuo A."/>
            <person name="Liang C."/>
            <person name="Lipzen A."/>
            <person name="Lutzoni F."/>
            <person name="Magnuson J."/>
            <person name="Mondo S."/>
            <person name="Nolan M."/>
            <person name="Ohm R."/>
            <person name="Pangilinan J."/>
            <person name="Park H.-J."/>
            <person name="Ramirez L."/>
            <person name="Alfaro M."/>
            <person name="Sun H."/>
            <person name="Tritt A."/>
            <person name="Yoshinaga Y."/>
            <person name="Zwiers L.-H."/>
            <person name="Turgeon B."/>
            <person name="Goodwin S."/>
            <person name="Spatafora J."/>
            <person name="Crous P."/>
            <person name="Grigoriev I."/>
        </authorList>
    </citation>
    <scope>NUCLEOTIDE SEQUENCE</scope>
    <source>
        <strain evidence="2">CBS 109.77</strain>
    </source>
</reference>
<dbReference type="Gene3D" id="3.30.460.10">
    <property type="entry name" value="Beta Polymerase, domain 2"/>
    <property type="match status" value="1"/>
</dbReference>
<evidence type="ECO:0000259" key="1">
    <source>
        <dbReference type="PROSITE" id="PS51186"/>
    </source>
</evidence>
<dbReference type="InterPro" id="IPR000182">
    <property type="entry name" value="GNAT_dom"/>
</dbReference>
<gene>
    <name evidence="2" type="ORF">K505DRAFT_404447</name>
</gene>
<protein>
    <submittedName>
        <fullName evidence="2">Acyl-CoA N-acyltransferase</fullName>
    </submittedName>
</protein>
<evidence type="ECO:0000313" key="2">
    <source>
        <dbReference type="EMBL" id="KAF2799831.1"/>
    </source>
</evidence>
<accession>A0A6A6XTC1</accession>
<dbReference type="InterPro" id="IPR043519">
    <property type="entry name" value="NT_sf"/>
</dbReference>
<name>A0A6A6XTC1_9PLEO</name>
<dbReference type="InterPro" id="IPR016181">
    <property type="entry name" value="Acyl_CoA_acyltransferase"/>
</dbReference>
<dbReference type="Pfam" id="PF13302">
    <property type="entry name" value="Acetyltransf_3"/>
    <property type="match status" value="1"/>
</dbReference>
<proteinExistence type="predicted"/>
<dbReference type="InterPro" id="IPR007344">
    <property type="entry name" value="GrpB/CoaE"/>
</dbReference>
<dbReference type="PANTHER" id="PTHR34822:SF1">
    <property type="entry name" value="GRPB FAMILY PROTEIN"/>
    <property type="match status" value="1"/>
</dbReference>
<dbReference type="PANTHER" id="PTHR34822">
    <property type="entry name" value="GRPB DOMAIN PROTEIN (AFU_ORTHOLOGUE AFUA_1G01530)"/>
    <property type="match status" value="1"/>
</dbReference>
<keyword evidence="3" id="KW-1185">Reference proteome</keyword>
<dbReference type="PROSITE" id="PS51186">
    <property type="entry name" value="GNAT"/>
    <property type="match status" value="1"/>
</dbReference>
<organism evidence="2 3">
    <name type="scientific">Melanomma pulvis-pyrius CBS 109.77</name>
    <dbReference type="NCBI Taxonomy" id="1314802"/>
    <lineage>
        <taxon>Eukaryota</taxon>
        <taxon>Fungi</taxon>
        <taxon>Dikarya</taxon>
        <taxon>Ascomycota</taxon>
        <taxon>Pezizomycotina</taxon>
        <taxon>Dothideomycetes</taxon>
        <taxon>Pleosporomycetidae</taxon>
        <taxon>Pleosporales</taxon>
        <taxon>Melanommataceae</taxon>
        <taxon>Melanomma</taxon>
    </lineage>
</organism>
<dbReference type="EMBL" id="MU001758">
    <property type="protein sequence ID" value="KAF2799831.1"/>
    <property type="molecule type" value="Genomic_DNA"/>
</dbReference>
<dbReference type="Gene3D" id="3.40.630.30">
    <property type="match status" value="1"/>
</dbReference>
<keyword evidence="2" id="KW-0012">Acyltransferase</keyword>
<dbReference type="SUPFAM" id="SSF81301">
    <property type="entry name" value="Nucleotidyltransferase"/>
    <property type="match status" value="1"/>
</dbReference>
<evidence type="ECO:0000313" key="3">
    <source>
        <dbReference type="Proteomes" id="UP000799757"/>
    </source>
</evidence>
<dbReference type="OrthoDB" id="630895at2759"/>
<keyword evidence="2" id="KW-0808">Transferase</keyword>
<dbReference type="AlphaFoldDB" id="A0A6A6XTC1"/>
<dbReference type="Pfam" id="PF04229">
    <property type="entry name" value="GrpB"/>
    <property type="match status" value="1"/>
</dbReference>
<dbReference type="SUPFAM" id="SSF55729">
    <property type="entry name" value="Acyl-CoA N-acyltransferases (Nat)"/>
    <property type="match status" value="1"/>
</dbReference>
<dbReference type="GO" id="GO:0016747">
    <property type="term" value="F:acyltransferase activity, transferring groups other than amino-acyl groups"/>
    <property type="evidence" value="ECO:0007669"/>
    <property type="project" value="InterPro"/>
</dbReference>